<name>G7YR16_CLOSI</name>
<keyword evidence="4" id="KW-1185">Reference proteome</keyword>
<dbReference type="SUPFAM" id="SSF50630">
    <property type="entry name" value="Acid proteases"/>
    <property type="match status" value="1"/>
</dbReference>
<evidence type="ECO:0000313" key="4">
    <source>
        <dbReference type="Proteomes" id="UP000008909"/>
    </source>
</evidence>
<dbReference type="PANTHER" id="PTHR47966">
    <property type="entry name" value="BETA-SITE APP-CLEAVING ENZYME, ISOFORM A-RELATED"/>
    <property type="match status" value="1"/>
</dbReference>
<reference key="2">
    <citation type="submission" date="2011-10" db="EMBL/GenBank/DDBJ databases">
        <title>The genome and transcriptome sequence of Clonorchis sinensis provide insights into the carcinogenic liver fluke.</title>
        <authorList>
            <person name="Wang X."/>
            <person name="Huang Y."/>
            <person name="Chen W."/>
            <person name="Liu H."/>
            <person name="Guo L."/>
            <person name="Chen Y."/>
            <person name="Luo F."/>
            <person name="Zhou W."/>
            <person name="Sun J."/>
            <person name="Mao Q."/>
            <person name="Liang P."/>
            <person name="Zhou C."/>
            <person name="Tian Y."/>
            <person name="Men J."/>
            <person name="Lv X."/>
            <person name="Huang L."/>
            <person name="Zhou J."/>
            <person name="Hu Y."/>
            <person name="Li R."/>
            <person name="Zhang F."/>
            <person name="Lei H."/>
            <person name="Li X."/>
            <person name="Hu X."/>
            <person name="Liang C."/>
            <person name="Xu J."/>
            <person name="Wu Z."/>
            <person name="Yu X."/>
        </authorList>
    </citation>
    <scope>NUCLEOTIDE SEQUENCE</scope>
    <source>
        <strain>Henan</strain>
    </source>
</reference>
<comment type="similarity">
    <text evidence="1">Belongs to the peptidase A1 family.</text>
</comment>
<dbReference type="InterPro" id="IPR033121">
    <property type="entry name" value="PEPTIDASE_A1"/>
</dbReference>
<evidence type="ECO:0000313" key="3">
    <source>
        <dbReference type="EMBL" id="GAA55396.1"/>
    </source>
</evidence>
<dbReference type="PROSITE" id="PS00141">
    <property type="entry name" value="ASP_PROTEASE"/>
    <property type="match status" value="1"/>
</dbReference>
<evidence type="ECO:0000256" key="1">
    <source>
        <dbReference type="ARBA" id="ARBA00007447"/>
    </source>
</evidence>
<dbReference type="InterPro" id="IPR021109">
    <property type="entry name" value="Peptidase_aspartic_dom_sf"/>
</dbReference>
<feature type="domain" description="Peptidase A1" evidence="2">
    <location>
        <begin position="256"/>
        <end position="506"/>
    </location>
</feature>
<dbReference type="Proteomes" id="UP000008909">
    <property type="component" value="Unassembled WGS sequence"/>
</dbReference>
<dbReference type="PANTHER" id="PTHR47966:SF51">
    <property type="entry name" value="BETA-SITE APP-CLEAVING ENZYME, ISOFORM A-RELATED"/>
    <property type="match status" value="1"/>
</dbReference>
<gene>
    <name evidence="3" type="ORF">CLF_107806</name>
</gene>
<evidence type="ECO:0000259" key="2">
    <source>
        <dbReference type="PROSITE" id="PS51767"/>
    </source>
</evidence>
<reference evidence="3" key="1">
    <citation type="journal article" date="2011" name="Genome Biol.">
        <title>The draft genome of the carcinogenic human liver fluke Clonorchis sinensis.</title>
        <authorList>
            <person name="Wang X."/>
            <person name="Chen W."/>
            <person name="Huang Y."/>
            <person name="Sun J."/>
            <person name="Men J."/>
            <person name="Liu H."/>
            <person name="Luo F."/>
            <person name="Guo L."/>
            <person name="Lv X."/>
            <person name="Deng C."/>
            <person name="Zhou C."/>
            <person name="Fan Y."/>
            <person name="Li X."/>
            <person name="Huang L."/>
            <person name="Hu Y."/>
            <person name="Liang C."/>
            <person name="Hu X."/>
            <person name="Xu J."/>
            <person name="Yu X."/>
        </authorList>
    </citation>
    <scope>NUCLEOTIDE SEQUENCE [LARGE SCALE GENOMIC DNA]</scope>
    <source>
        <strain evidence="3">Henan</strain>
    </source>
</reference>
<sequence>MKLRNSAIPGLDALFAVIRSTWSVIYFHRDPQTDQKNTCDLTSDSSYLCELTWQTQKPRCPQNCFFKPKHIKDDVRYGAFQKPKYVSAMMARHRHTQFDNTPAANPLTVSSVDCLRLRTDSCFSLNVILWSCLTVRHPSGANKHYCFYYLTLSGCTVHTKERHGFRQFIQKHLLLLIPFEDEDDVCTLHIDNVFVRYLKTGQYTTVRPRWTQDYPRSLLAVICHNSLPNLNYNDKPNGINQDLHERGCPPTQNSVYYGIVGIGTPPQYFKLLFDTGSSIIWVVDQNRPRELSMIKNAYIPNDSETYVNTKREVTSPYGNYVATGHMAGDLVKLQSWQFLTYFSVVNKVQGHTDPLHLFDGIFGLSAVQFLQNFDSTSLYDMVTQGLISRHMFAFVFRRGGVDGKLIFGEFSEEDIPEEVKYVPLLDISVTGGHWMISTPMFPRILTVHLDANAAQRKPHLTLPTVKVSIDAVRRLWPRWNLNPRYLKYETCFTSTRKRTLDASVSE</sequence>
<dbReference type="CDD" id="cd05471">
    <property type="entry name" value="pepsin_like"/>
    <property type="match status" value="1"/>
</dbReference>
<protein>
    <submittedName>
        <fullName evidence="3">Cathepsin D</fullName>
    </submittedName>
</protein>
<dbReference type="Gene3D" id="2.40.70.10">
    <property type="entry name" value="Acid Proteases"/>
    <property type="match status" value="2"/>
</dbReference>
<dbReference type="InterPro" id="IPR001969">
    <property type="entry name" value="Aspartic_peptidase_AS"/>
</dbReference>
<dbReference type="GO" id="GO:0004190">
    <property type="term" value="F:aspartic-type endopeptidase activity"/>
    <property type="evidence" value="ECO:0007669"/>
    <property type="project" value="InterPro"/>
</dbReference>
<dbReference type="Pfam" id="PF00026">
    <property type="entry name" value="Asp"/>
    <property type="match status" value="1"/>
</dbReference>
<accession>G7YR16</accession>
<organism evidence="3 4">
    <name type="scientific">Clonorchis sinensis</name>
    <name type="common">Chinese liver fluke</name>
    <dbReference type="NCBI Taxonomy" id="79923"/>
    <lineage>
        <taxon>Eukaryota</taxon>
        <taxon>Metazoa</taxon>
        <taxon>Spiralia</taxon>
        <taxon>Lophotrochozoa</taxon>
        <taxon>Platyhelminthes</taxon>
        <taxon>Trematoda</taxon>
        <taxon>Digenea</taxon>
        <taxon>Opisthorchiida</taxon>
        <taxon>Opisthorchiata</taxon>
        <taxon>Opisthorchiidae</taxon>
        <taxon>Clonorchis</taxon>
    </lineage>
</organism>
<proteinExistence type="inferred from homology"/>
<dbReference type="PROSITE" id="PS51767">
    <property type="entry name" value="PEPTIDASE_A1"/>
    <property type="match status" value="1"/>
</dbReference>
<dbReference type="InterPro" id="IPR034164">
    <property type="entry name" value="Pepsin-like_dom"/>
</dbReference>
<dbReference type="InterPro" id="IPR001461">
    <property type="entry name" value="Aspartic_peptidase_A1"/>
</dbReference>
<dbReference type="EMBL" id="DF144008">
    <property type="protein sequence ID" value="GAA55396.1"/>
    <property type="molecule type" value="Genomic_DNA"/>
</dbReference>
<dbReference type="GO" id="GO:0006508">
    <property type="term" value="P:proteolysis"/>
    <property type="evidence" value="ECO:0007669"/>
    <property type="project" value="InterPro"/>
</dbReference>
<dbReference type="AlphaFoldDB" id="G7YR16"/>